<dbReference type="EMBL" id="CM007651">
    <property type="protein sequence ID" value="ONI33447.1"/>
    <property type="molecule type" value="Genomic_DNA"/>
</dbReference>
<reference evidence="2 3" key="1">
    <citation type="journal article" date="2013" name="Nat. Genet.">
        <title>The high-quality draft genome of peach (Prunus persica) identifies unique patterns of genetic diversity, domestication and genome evolution.</title>
        <authorList>
            <consortium name="International Peach Genome Initiative"/>
            <person name="Verde I."/>
            <person name="Abbott A.G."/>
            <person name="Scalabrin S."/>
            <person name="Jung S."/>
            <person name="Shu S."/>
            <person name="Marroni F."/>
            <person name="Zhebentyayeva T."/>
            <person name="Dettori M.T."/>
            <person name="Grimwood J."/>
            <person name="Cattonaro F."/>
            <person name="Zuccolo A."/>
            <person name="Rossini L."/>
            <person name="Jenkins J."/>
            <person name="Vendramin E."/>
            <person name="Meisel L.A."/>
            <person name="Decroocq V."/>
            <person name="Sosinski B."/>
            <person name="Prochnik S."/>
            <person name="Mitros T."/>
            <person name="Policriti A."/>
            <person name="Cipriani G."/>
            <person name="Dondini L."/>
            <person name="Ficklin S."/>
            <person name="Goodstein D.M."/>
            <person name="Xuan P."/>
            <person name="Del Fabbro C."/>
            <person name="Aramini V."/>
            <person name="Copetti D."/>
            <person name="Gonzalez S."/>
            <person name="Horner D.S."/>
            <person name="Falchi R."/>
            <person name="Lucas S."/>
            <person name="Mica E."/>
            <person name="Maldonado J."/>
            <person name="Lazzari B."/>
            <person name="Bielenberg D."/>
            <person name="Pirona R."/>
            <person name="Miculan M."/>
            <person name="Barakat A."/>
            <person name="Testolin R."/>
            <person name="Stella A."/>
            <person name="Tartarini S."/>
            <person name="Tonutti P."/>
            <person name="Arus P."/>
            <person name="Orellana A."/>
            <person name="Wells C."/>
            <person name="Main D."/>
            <person name="Vizzotto G."/>
            <person name="Silva H."/>
            <person name="Salamini F."/>
            <person name="Schmutz J."/>
            <person name="Morgante M."/>
            <person name="Rokhsar D.S."/>
        </authorList>
    </citation>
    <scope>NUCLEOTIDE SEQUENCE [LARGE SCALE GENOMIC DNA]</scope>
    <source>
        <strain evidence="3">cv. Nemared</strain>
    </source>
</reference>
<organism evidence="2 3">
    <name type="scientific">Prunus persica</name>
    <name type="common">Peach</name>
    <name type="synonym">Amygdalus persica</name>
    <dbReference type="NCBI Taxonomy" id="3760"/>
    <lineage>
        <taxon>Eukaryota</taxon>
        <taxon>Viridiplantae</taxon>
        <taxon>Streptophyta</taxon>
        <taxon>Embryophyta</taxon>
        <taxon>Tracheophyta</taxon>
        <taxon>Spermatophyta</taxon>
        <taxon>Magnoliopsida</taxon>
        <taxon>eudicotyledons</taxon>
        <taxon>Gunneridae</taxon>
        <taxon>Pentapetalae</taxon>
        <taxon>rosids</taxon>
        <taxon>fabids</taxon>
        <taxon>Rosales</taxon>
        <taxon>Rosaceae</taxon>
        <taxon>Amygdaloideae</taxon>
        <taxon>Amygdaleae</taxon>
        <taxon>Prunus</taxon>
    </lineage>
</organism>
<dbReference type="Gramene" id="ONI33447">
    <property type="protein sequence ID" value="ONI33447"/>
    <property type="gene ID" value="PRUPE_1G424600"/>
</dbReference>
<accession>A0A251RBU8</accession>
<dbReference type="AlphaFoldDB" id="A0A251RBU8"/>
<gene>
    <name evidence="2" type="ORF">PRUPE_1G424600</name>
</gene>
<proteinExistence type="predicted"/>
<name>A0A251RBU8_PRUPE</name>
<keyword evidence="1" id="KW-0812">Transmembrane</keyword>
<feature type="transmembrane region" description="Helical" evidence="1">
    <location>
        <begin position="51"/>
        <end position="69"/>
    </location>
</feature>
<evidence type="ECO:0000256" key="1">
    <source>
        <dbReference type="SAM" id="Phobius"/>
    </source>
</evidence>
<feature type="transmembrane region" description="Helical" evidence="1">
    <location>
        <begin position="12"/>
        <end position="31"/>
    </location>
</feature>
<protein>
    <submittedName>
        <fullName evidence="2">Uncharacterized protein</fullName>
    </submittedName>
</protein>
<sequence length="86" mass="9910">MINYTFPSHNWAIFQGFLVSLYIKIEVGVSIMKQVSSLVGIGKVSNSVQGIMQKIWIIFFYLIVLINQVDRNEDRRNLKDGQYAVL</sequence>
<evidence type="ECO:0000313" key="2">
    <source>
        <dbReference type="EMBL" id="ONI33447.1"/>
    </source>
</evidence>
<evidence type="ECO:0000313" key="3">
    <source>
        <dbReference type="Proteomes" id="UP000006882"/>
    </source>
</evidence>
<keyword evidence="1" id="KW-1133">Transmembrane helix</keyword>
<dbReference type="Proteomes" id="UP000006882">
    <property type="component" value="Chromosome G1"/>
</dbReference>
<keyword evidence="3" id="KW-1185">Reference proteome</keyword>
<keyword evidence="1" id="KW-0472">Membrane</keyword>